<dbReference type="InterPro" id="IPR042455">
    <property type="entry name" value="DOCK_N_sub1"/>
</dbReference>
<accession>F0ZJU0</accession>
<evidence type="ECO:0000259" key="7">
    <source>
        <dbReference type="PROSITE" id="PS51651"/>
    </source>
</evidence>
<feature type="compositionally biased region" description="Low complexity" evidence="5">
    <location>
        <begin position="205"/>
        <end position="256"/>
    </location>
</feature>
<keyword evidence="9" id="KW-1185">Reference proteome</keyword>
<dbReference type="InterPro" id="IPR027007">
    <property type="entry name" value="C2_DOCK-type_domain"/>
</dbReference>
<dbReference type="Gene3D" id="1.20.58.740">
    <property type="match status" value="1"/>
</dbReference>
<dbReference type="Proteomes" id="UP000001064">
    <property type="component" value="Unassembled WGS sequence"/>
</dbReference>
<dbReference type="InterPro" id="IPR056372">
    <property type="entry name" value="TPR_DOCK"/>
</dbReference>
<dbReference type="Pfam" id="PF20421">
    <property type="entry name" value="DHR-2_Lobe_C"/>
    <property type="match status" value="1"/>
</dbReference>
<dbReference type="InterPro" id="IPR043162">
    <property type="entry name" value="DOCK_C_lobe_C"/>
</dbReference>
<dbReference type="GO" id="GO:0005886">
    <property type="term" value="C:plasma membrane"/>
    <property type="evidence" value="ECO:0000318"/>
    <property type="project" value="GO_Central"/>
</dbReference>
<dbReference type="VEuPathDB" id="AmoebaDB:DICPUDRAFT_47503"/>
<dbReference type="InterPro" id="IPR035892">
    <property type="entry name" value="C2_domain_sf"/>
</dbReference>
<dbReference type="Pfam" id="PF23554">
    <property type="entry name" value="TPR_DOCK"/>
    <property type="match status" value="1"/>
</dbReference>
<evidence type="ECO:0000313" key="8">
    <source>
        <dbReference type="EMBL" id="EGC35783.1"/>
    </source>
</evidence>
<keyword evidence="2" id="KW-0963">Cytoplasm</keyword>
<dbReference type="GO" id="GO:0005085">
    <property type="term" value="F:guanyl-nucleotide exchange factor activity"/>
    <property type="evidence" value="ECO:0000318"/>
    <property type="project" value="GO_Central"/>
</dbReference>
<dbReference type="GO" id="GO:0007264">
    <property type="term" value="P:small GTPase-mediated signal transduction"/>
    <property type="evidence" value="ECO:0007669"/>
    <property type="project" value="InterPro"/>
</dbReference>
<name>F0ZJU0_DICPU</name>
<dbReference type="GeneID" id="10500789"/>
<dbReference type="GO" id="GO:0032956">
    <property type="term" value="P:regulation of actin cytoskeleton organization"/>
    <property type="evidence" value="ECO:0007669"/>
    <property type="project" value="EnsemblProtists"/>
</dbReference>
<reference evidence="9" key="1">
    <citation type="journal article" date="2011" name="Genome Biol.">
        <title>Comparative genomics of the social amoebae Dictyostelium discoideum and Dictyostelium purpureum.</title>
        <authorList>
            <consortium name="US DOE Joint Genome Institute (JGI-PGF)"/>
            <person name="Sucgang R."/>
            <person name="Kuo A."/>
            <person name="Tian X."/>
            <person name="Salerno W."/>
            <person name="Parikh A."/>
            <person name="Feasley C.L."/>
            <person name="Dalin E."/>
            <person name="Tu H."/>
            <person name="Huang E."/>
            <person name="Barry K."/>
            <person name="Lindquist E."/>
            <person name="Shapiro H."/>
            <person name="Bruce D."/>
            <person name="Schmutz J."/>
            <person name="Salamov A."/>
            <person name="Fey P."/>
            <person name="Gaudet P."/>
            <person name="Anjard C."/>
            <person name="Babu M.M."/>
            <person name="Basu S."/>
            <person name="Bushmanova Y."/>
            <person name="van der Wel H."/>
            <person name="Katoh-Kurasawa M."/>
            <person name="Dinh C."/>
            <person name="Coutinho P.M."/>
            <person name="Saito T."/>
            <person name="Elias M."/>
            <person name="Schaap P."/>
            <person name="Kay R.R."/>
            <person name="Henrissat B."/>
            <person name="Eichinger L."/>
            <person name="Rivero F."/>
            <person name="Putnam N.H."/>
            <person name="West C.M."/>
            <person name="Loomis W.F."/>
            <person name="Chisholm R.L."/>
            <person name="Shaulsky G."/>
            <person name="Strassmann J.E."/>
            <person name="Queller D.C."/>
            <person name="Kuspa A."/>
            <person name="Grigoriev I.V."/>
        </authorList>
    </citation>
    <scope>NUCLEOTIDE SEQUENCE [LARGE SCALE GENOMIC DNA]</scope>
    <source>
        <strain evidence="9">QSDP1</strain>
    </source>
</reference>
<comment type="subcellular location">
    <subcellularLocation>
        <location evidence="1">Cytoplasm</location>
    </subcellularLocation>
</comment>
<dbReference type="PROSITE" id="PS51650">
    <property type="entry name" value="C2_DOCK"/>
    <property type="match status" value="1"/>
</dbReference>
<dbReference type="GO" id="GO:0031267">
    <property type="term" value="F:small GTPase binding"/>
    <property type="evidence" value="ECO:0000318"/>
    <property type="project" value="GO_Central"/>
</dbReference>
<dbReference type="OrthoDB" id="18896at2759"/>
<feature type="region of interest" description="Disordered" evidence="5">
    <location>
        <begin position="187"/>
        <end position="267"/>
    </location>
</feature>
<evidence type="ECO:0000256" key="4">
    <source>
        <dbReference type="PROSITE-ProRule" id="PRU00983"/>
    </source>
</evidence>
<dbReference type="eggNOG" id="KOG1998">
    <property type="taxonomic scope" value="Eukaryota"/>
</dbReference>
<dbReference type="Pfam" id="PF16172">
    <property type="entry name" value="DOCK_N"/>
    <property type="match status" value="2"/>
</dbReference>
<dbReference type="Gene3D" id="2.60.40.150">
    <property type="entry name" value="C2 domain"/>
    <property type="match status" value="1"/>
</dbReference>
<protein>
    <recommendedName>
        <fullName evidence="10">DOCK family protein</fullName>
    </recommendedName>
</protein>
<dbReference type="STRING" id="5786.F0ZJU0"/>
<evidence type="ECO:0000256" key="2">
    <source>
        <dbReference type="ARBA" id="ARBA00022490"/>
    </source>
</evidence>
<proteinExistence type="inferred from homology"/>
<dbReference type="GO" id="GO:0005737">
    <property type="term" value="C:cytoplasm"/>
    <property type="evidence" value="ECO:0000318"/>
    <property type="project" value="GO_Central"/>
</dbReference>
<dbReference type="Gene3D" id="1.20.1270.350">
    <property type="entry name" value="Dedicator of cytokinesis N-terminal subdomain"/>
    <property type="match status" value="1"/>
</dbReference>
<dbReference type="GO" id="GO:0099139">
    <property type="term" value="P:cheating during chimeric sorocarp development"/>
    <property type="evidence" value="ECO:0007669"/>
    <property type="project" value="EnsemblProtists"/>
</dbReference>
<feature type="domain" description="C2 DOCK-type" evidence="6">
    <location>
        <begin position="525"/>
        <end position="684"/>
    </location>
</feature>
<dbReference type="InterPro" id="IPR026791">
    <property type="entry name" value="DOCK"/>
</dbReference>
<sequence length="1744" mass="197951">MSNSSIINEITSTIVEWATLLKIYSNNKLYNEFKILSSKISQLVQFRNQLLQFKTPKDITFDLRDRILAIIDEGRRETGMSIVLRKEISNPYSITDAENTGVFTLCTMYQEKKLEYNSFRDSYEFESIESNSNNNSNNLNSLNSLNSSNGQINSPSNSSINNINNINSSNHNIGLPSSYSTNNLLNGTNVALSQSPNSSPSTLAQQQSPNSSSVGQSPISSGQSSPTNSSTNLPSSPQHSSNILSSMGNSSPLSNSTKDLNQFSSSPGGGSFLSSKLIKQGSSKNFLSNVLKKGSSSSLSMSGGMAPPSTHLNSSNNVSTKFSSQVLISLNNFLYSSGDYIDIVLSIYCKNENKFISESYCGIVPPSGIFVEPENPNERIRTIFRDLEQKELNSDLYLVAKLYRKTNSLSSKDPNSSPTLTRNKFRKFVGCGVKKLDLSNEGVSELMITLNTTSNENSFYNLHETIINEQTALYEPITRAKGVVFTIQHFVGDYQQFLQEYPDYRSVTTSLKLQLPEVVLPGSERNDMYIQIEEGDFSDKNIEVQVQVRAESGQIVHDAIKFANGQVSTSDFKTPLIPSALCKWHEIIKVWVAAKTFEKSHLFFLFRQCSEKKDKERTTIGFGYLRFISDEGAIVKDGQYTINIYKCSTDDIPVSTYINGVIESDKSSKSQKKLDTLKIRTTFVSTCLTQNPSVVNLSHWASYSGDLSSLIKDITFLGAQELVRNLQEIFYNFLSILDQQLNDSPLSMDIFRSIVFIIGVLVDSRTCNYRPALDLYASKFFGTPLSSSNKHGSLTGITAHTHLLRSVVKNLENFQDPANASRISSSLKALEYIFKFVVASKTKFTNKETIGNESYQTNLKSVVDILCEIMLSDIPSLIGAKTIALKNFESMFSDLKQFFTVEEMGIIALKFMKSIQPDDKKKTFNILKLKLLSSYINGPMMLCKETRKHLLPLVFQLLHFHFGKSSEETDMCLMILGLIVDIMITNLKRRSSSSVSLTLNAATSASLAAMVPTMNEESQNNLRIKIYAFILGTARLSGVQHWEMLNKSVTPTYKNFFIDLYDSLQLLFESPKFPSDFWTFTAFQLKTILRMTRILEDVIFYLPSASNNDGNSGSSQFEFPQWRAFFLLTSSYLNCKDLHFESVNPAKAVFIKTRCGDVRIEMARVFERVWATVPVKERSSFISVLINPIVKLSISDTLDAKRVATKIFYDMLESEIIQTESYTELFYHTMDSLLEICTEKPNRKGWPIVSRADGKLPFTMRSFSTFFNTQCMSLVLSKSTDAIKKKAEQFINDINHFLILVTNFMSDVKNNDEEEIFSSVSKLINYLLEHKRINHFIRYVHMTSRRHYELGNYVEAAVTLMLHASLYNWDHNKVVGATQNEYGHFVEQKESERKEYLYKEVLLCYNNGKAWDRAIPLLKELIHHFTKNICEMNSAATYLRQQSTFYQKINESQDPIFEDYFRVGYYGKKFPLSIQNKEFIYKGNQFDRLSDFISKIQDKWPKAELLKTTEVPAQSIQDSDGQYLLITSVNVSNANEIEKRHSGFLDLFSNKKRVPHRVQQFNARNKVNVFVYSKPFKKNSGTKSQNEFEDLWVMNLYFICENSFPCTERRCLITERKQVELSPIENALNSIIQKNEELLAKIDKHQASPQESISPLTMLLNGIIDASVNGGVSRYETFLSEDYLKQHPEYKEIADLLKASLEQQLAVTEQGLRLHATLRPPEMAAMHDKLESFFITMKNARQRL</sequence>
<dbReference type="OMA" id="FCADTYG"/>
<evidence type="ECO:0000256" key="5">
    <source>
        <dbReference type="SAM" id="MobiDB-lite"/>
    </source>
</evidence>
<evidence type="ECO:0000256" key="3">
    <source>
        <dbReference type="ARBA" id="ARBA00022553"/>
    </source>
</evidence>
<evidence type="ECO:0008006" key="10">
    <source>
        <dbReference type="Google" id="ProtNLM"/>
    </source>
</evidence>
<evidence type="ECO:0000313" key="9">
    <source>
        <dbReference type="Proteomes" id="UP000001064"/>
    </source>
</evidence>
<dbReference type="RefSeq" id="XP_003287677.1">
    <property type="nucleotide sequence ID" value="XM_003287629.1"/>
</dbReference>
<dbReference type="PANTHER" id="PTHR45653">
    <property type="entry name" value="DEDICATOR OF CYTOKINESIS"/>
    <property type="match status" value="1"/>
</dbReference>
<feature type="compositionally biased region" description="Low complexity" evidence="5">
    <location>
        <begin position="130"/>
        <end position="153"/>
    </location>
</feature>
<organism evidence="8 9">
    <name type="scientific">Dictyostelium purpureum</name>
    <name type="common">Slime mold</name>
    <dbReference type="NCBI Taxonomy" id="5786"/>
    <lineage>
        <taxon>Eukaryota</taxon>
        <taxon>Amoebozoa</taxon>
        <taxon>Evosea</taxon>
        <taxon>Eumycetozoa</taxon>
        <taxon>Dictyostelia</taxon>
        <taxon>Dictyosteliales</taxon>
        <taxon>Dictyosteliaceae</taxon>
        <taxon>Dictyostelium</taxon>
    </lineage>
</organism>
<dbReference type="InterPro" id="IPR046773">
    <property type="entry name" value="DOCKER_Lobe_C"/>
</dbReference>
<evidence type="ECO:0000259" key="6">
    <source>
        <dbReference type="PROSITE" id="PS51650"/>
    </source>
</evidence>
<dbReference type="InterPro" id="IPR046770">
    <property type="entry name" value="DOCKER_Lobe_B"/>
</dbReference>
<dbReference type="PROSITE" id="PS51651">
    <property type="entry name" value="DOCKER"/>
    <property type="match status" value="1"/>
</dbReference>
<dbReference type="CDD" id="cd11684">
    <property type="entry name" value="DHR2_DOCK"/>
    <property type="match status" value="1"/>
</dbReference>
<dbReference type="KEGG" id="dpp:DICPUDRAFT_47503"/>
<dbReference type="InterPro" id="IPR027357">
    <property type="entry name" value="DOCKER_dom"/>
</dbReference>
<feature type="compositionally biased region" description="Polar residues" evidence="5">
    <location>
        <begin position="187"/>
        <end position="204"/>
    </location>
</feature>
<dbReference type="InterPro" id="IPR032376">
    <property type="entry name" value="DOCK_N"/>
</dbReference>
<feature type="region of interest" description="Disordered" evidence="5">
    <location>
        <begin position="128"/>
        <end position="153"/>
    </location>
</feature>
<dbReference type="InParanoid" id="F0ZJU0"/>
<dbReference type="PANTHER" id="PTHR45653:SF2">
    <property type="entry name" value="SH3 DOMAIN-CONTAINING PROTEIN"/>
    <property type="match status" value="1"/>
</dbReference>
<dbReference type="FunCoup" id="F0ZJU0">
    <property type="interactions" value="2"/>
</dbReference>
<evidence type="ECO:0000256" key="1">
    <source>
        <dbReference type="ARBA" id="ARBA00004496"/>
    </source>
</evidence>
<keyword evidence="3" id="KW-0597">Phosphoprotein</keyword>
<feature type="domain" description="DOCKER" evidence="7">
    <location>
        <begin position="1327"/>
        <end position="1744"/>
    </location>
</feature>
<dbReference type="Gene3D" id="1.25.40.410">
    <property type="match status" value="1"/>
</dbReference>
<dbReference type="InterPro" id="IPR043161">
    <property type="entry name" value="DOCK_C_lobe_A"/>
</dbReference>
<gene>
    <name evidence="8" type="ORF">DICPUDRAFT_47503</name>
</gene>
<comment type="similarity">
    <text evidence="4">Belongs to the DOCK family.</text>
</comment>
<dbReference type="CDD" id="cd08679">
    <property type="entry name" value="C2_DOCK180_related"/>
    <property type="match status" value="1"/>
</dbReference>
<dbReference type="EMBL" id="GL871047">
    <property type="protein sequence ID" value="EGC35783.1"/>
    <property type="molecule type" value="Genomic_DNA"/>
</dbReference>
<dbReference type="Pfam" id="PF14429">
    <property type="entry name" value="DOCK-C2"/>
    <property type="match status" value="1"/>
</dbReference>
<dbReference type="GO" id="GO:0048870">
    <property type="term" value="P:cell motility"/>
    <property type="evidence" value="ECO:0007669"/>
    <property type="project" value="EnsemblProtists"/>
</dbReference>
<dbReference type="Pfam" id="PF20422">
    <property type="entry name" value="DHR-2_Lobe_B"/>
    <property type="match status" value="1"/>
</dbReference>